<feature type="domain" description="Ubiquitin-like protease family profile" evidence="5">
    <location>
        <begin position="598"/>
        <end position="673"/>
    </location>
</feature>
<dbReference type="InParanoid" id="A0A2P5B627"/>
<evidence type="ECO:0000256" key="1">
    <source>
        <dbReference type="ARBA" id="ARBA00005234"/>
    </source>
</evidence>
<dbReference type="InterPro" id="IPR003653">
    <property type="entry name" value="Peptidase_C48_C"/>
</dbReference>
<gene>
    <name evidence="6" type="ORF">TorRG33x02_331290</name>
</gene>
<evidence type="ECO:0000256" key="2">
    <source>
        <dbReference type="ARBA" id="ARBA00022670"/>
    </source>
</evidence>
<comment type="similarity">
    <text evidence="1">Belongs to the peptidase C48 family.</text>
</comment>
<dbReference type="GO" id="GO:0008234">
    <property type="term" value="F:cysteine-type peptidase activity"/>
    <property type="evidence" value="ECO:0007669"/>
    <property type="project" value="InterPro"/>
</dbReference>
<keyword evidence="2 6" id="KW-0645">Protease</keyword>
<feature type="region of interest" description="Disordered" evidence="4">
    <location>
        <begin position="708"/>
        <end position="765"/>
    </location>
</feature>
<feature type="compositionally biased region" description="Basic residues" evidence="4">
    <location>
        <begin position="750"/>
        <end position="765"/>
    </location>
</feature>
<name>A0A2P5B627_TREOI</name>
<dbReference type="PANTHER" id="PTHR34835:SF34">
    <property type="entry name" value="OS08G0555500 PROTEIN"/>
    <property type="match status" value="1"/>
</dbReference>
<dbReference type="Pfam" id="PF02902">
    <property type="entry name" value="Peptidase_C48"/>
    <property type="match status" value="1"/>
</dbReference>
<reference evidence="7" key="1">
    <citation type="submission" date="2016-06" db="EMBL/GenBank/DDBJ databases">
        <title>Parallel loss of symbiosis genes in relatives of nitrogen-fixing non-legume Parasponia.</title>
        <authorList>
            <person name="Van Velzen R."/>
            <person name="Holmer R."/>
            <person name="Bu F."/>
            <person name="Rutten L."/>
            <person name="Van Zeijl A."/>
            <person name="Liu W."/>
            <person name="Santuari L."/>
            <person name="Cao Q."/>
            <person name="Sharma T."/>
            <person name="Shen D."/>
            <person name="Roswanjaya Y."/>
            <person name="Wardhani T."/>
            <person name="Kalhor M.S."/>
            <person name="Jansen J."/>
            <person name="Van den Hoogen J."/>
            <person name="Gungor B."/>
            <person name="Hartog M."/>
            <person name="Hontelez J."/>
            <person name="Verver J."/>
            <person name="Yang W.-C."/>
            <person name="Schijlen E."/>
            <person name="Repin R."/>
            <person name="Schilthuizen M."/>
            <person name="Schranz E."/>
            <person name="Heidstra R."/>
            <person name="Miyata K."/>
            <person name="Fedorova E."/>
            <person name="Kohlen W."/>
            <person name="Bisseling T."/>
            <person name="Smit S."/>
            <person name="Geurts R."/>
        </authorList>
    </citation>
    <scope>NUCLEOTIDE SEQUENCE [LARGE SCALE GENOMIC DNA]</scope>
    <source>
        <strain evidence="7">cv. RG33-2</strain>
    </source>
</reference>
<dbReference type="EMBL" id="JXTC01000598">
    <property type="protein sequence ID" value="PON44225.1"/>
    <property type="molecule type" value="Genomic_DNA"/>
</dbReference>
<proteinExistence type="inferred from homology"/>
<keyword evidence="3" id="KW-0378">Hydrolase</keyword>
<dbReference type="InterPro" id="IPR038765">
    <property type="entry name" value="Papain-like_cys_pep_sf"/>
</dbReference>
<comment type="caution">
    <text evidence="6">The sequence shown here is derived from an EMBL/GenBank/DDBJ whole genome shotgun (WGS) entry which is preliminary data.</text>
</comment>
<evidence type="ECO:0000256" key="3">
    <source>
        <dbReference type="ARBA" id="ARBA00022801"/>
    </source>
</evidence>
<dbReference type="OrthoDB" id="1939479at2759"/>
<dbReference type="SUPFAM" id="SSF54001">
    <property type="entry name" value="Cysteine proteinases"/>
    <property type="match status" value="1"/>
</dbReference>
<dbReference type="PANTHER" id="PTHR34835">
    <property type="entry name" value="OS07G0283600 PROTEIN-RELATED"/>
    <property type="match status" value="1"/>
</dbReference>
<dbReference type="Proteomes" id="UP000237000">
    <property type="component" value="Unassembled WGS sequence"/>
</dbReference>
<evidence type="ECO:0000313" key="7">
    <source>
        <dbReference type="Proteomes" id="UP000237000"/>
    </source>
</evidence>
<dbReference type="GO" id="GO:0006508">
    <property type="term" value="P:proteolysis"/>
    <property type="evidence" value="ECO:0007669"/>
    <property type="project" value="UniProtKB-KW"/>
</dbReference>
<evidence type="ECO:0000313" key="6">
    <source>
        <dbReference type="EMBL" id="PON44225.1"/>
    </source>
</evidence>
<organism evidence="6 7">
    <name type="scientific">Trema orientale</name>
    <name type="common">Charcoal tree</name>
    <name type="synonym">Celtis orientalis</name>
    <dbReference type="NCBI Taxonomy" id="63057"/>
    <lineage>
        <taxon>Eukaryota</taxon>
        <taxon>Viridiplantae</taxon>
        <taxon>Streptophyta</taxon>
        <taxon>Embryophyta</taxon>
        <taxon>Tracheophyta</taxon>
        <taxon>Spermatophyta</taxon>
        <taxon>Magnoliopsida</taxon>
        <taxon>eudicotyledons</taxon>
        <taxon>Gunneridae</taxon>
        <taxon>Pentapetalae</taxon>
        <taxon>rosids</taxon>
        <taxon>fabids</taxon>
        <taxon>Rosales</taxon>
        <taxon>Cannabaceae</taxon>
        <taxon>Trema</taxon>
    </lineage>
</organism>
<accession>A0A2P5B627</accession>
<keyword evidence="7" id="KW-1185">Reference proteome</keyword>
<sequence length="765" mass="86484">MEAATNEEVRKAFSKVYAKLKPEEKANYGDIVEEFGSSQREVSHGERDLQAESKDVKERELHSRCSFDRLHRIFNFLTPAQKEAVRQAGFETFLRRDVPYVSTSLVKCLVENINPSRCTLTLNGKKYTMSASNFEYVMEIKDSSENLEKQLEDSQDADELFVARFTLVAIGTVLCPLSEIYLSKSIRRYQVNKAKNLSGCTLYLQLFYLDHVQWENGLIDRTIALIDFRDSQKCSRVMKWIRNVGGFTSPEVPLLKPGKEKDQLCPTRDVKLKKLVPMKYLKKDAPSPSGYLGHNIGHSTEKKDNDELMVLKNEVATLRSIVVGFPDHVVKIIEKEAEKTRNTLIVEVKKMVESMISQRFVRTKEDENVLSMDEGDNFIETSIENIRMSCGATSKAKSAATSKGKRIAEEFDEETTIGEELSPFEKDRYSSEGSPIKEGTPVTKGSSSLEATLKDLTALCKKKMVPVVLKCEVVERKAEKSSGNKKRVLMDESTWYADFTKSNGFTVGPFKVRDEAARVEVFKVAFFVLSSTLDSGYEVALYGKVSVNKKSAGYLCPGGEILGCIIDCYCQILSHEERERCKPAKPKVWYMPMQVSPQTVDLWDSIAAAMHKTARVEATLEMLQILDNLFLFDIKMGMPDGFKFAEFKINLKPDVQQQSNGTDCGLFVMKLKQLALVVCHDLNKVKSTCLRDCEEHFQKFAENEWQSKGDDHEANLEGPVHSPKKSPVDPCFATKKLKARNKFTGSSPAHRTRNAKRRQLRLGSS</sequence>
<dbReference type="AlphaFoldDB" id="A0A2P5B627"/>
<evidence type="ECO:0000259" key="5">
    <source>
        <dbReference type="Pfam" id="PF02902"/>
    </source>
</evidence>
<protein>
    <submittedName>
        <fullName evidence="6">Ulp1 protease family, C-terminal catalytic domain containing protein</fullName>
    </submittedName>
</protein>
<evidence type="ECO:0000256" key="4">
    <source>
        <dbReference type="SAM" id="MobiDB-lite"/>
    </source>
</evidence>